<reference evidence="6" key="1">
    <citation type="submission" date="2022-11" db="EMBL/GenBank/DDBJ databases">
        <authorList>
            <person name="Kikuchi T."/>
        </authorList>
    </citation>
    <scope>NUCLEOTIDE SEQUENCE</scope>
    <source>
        <strain evidence="6">PS1010</strain>
    </source>
</reference>
<keyword evidence="7" id="KW-1185">Reference proteome</keyword>
<feature type="domain" description="NR LBD" evidence="5">
    <location>
        <begin position="90"/>
        <end position="320"/>
    </location>
</feature>
<evidence type="ECO:0000256" key="4">
    <source>
        <dbReference type="ARBA" id="ARBA00023170"/>
    </source>
</evidence>
<sequence length="325" mass="37931">MEETRKRKQNETEFPKSLEIMVKSSKNPDYIIWNLSYIDELILKIRNSTYNPLLFPTLEKLLVAPSTLKLTSGYKPMPGWPLTPQGLAENQQKLNNAIIKSSHQTDLDQSINTKQWHTFDIMLSIEYLKTFQFYQLLTFNDQIVLAKHVTVIIQSMTFAFTSFQYNADCFKTPDGCFVDIRNTMNLFDFITGGEMKKNNTILRNHLKSSQNVMGFLIREKLTNTEYILLKAIAICDPIFELSEEGRKIVWETRQTFSKTLFKYCETEYGKRNGPSRFATLLSYINLIIYHQKSLQKFLTILKTHFVFKMPQAMFSLEDSVLNINN</sequence>
<evidence type="ECO:0000256" key="1">
    <source>
        <dbReference type="ARBA" id="ARBA00005993"/>
    </source>
</evidence>
<evidence type="ECO:0000313" key="6">
    <source>
        <dbReference type="EMBL" id="CAI5453110.1"/>
    </source>
</evidence>
<dbReference type="PANTHER" id="PTHR45886:SF18">
    <property type="entry name" value="NR LBD DOMAIN-CONTAINING PROTEIN-RELATED"/>
    <property type="match status" value="1"/>
</dbReference>
<evidence type="ECO:0000256" key="2">
    <source>
        <dbReference type="ARBA" id="ARBA00023015"/>
    </source>
</evidence>
<name>A0A9P1IVQ2_9PELO</name>
<dbReference type="EMBL" id="CANHGI010000005">
    <property type="protein sequence ID" value="CAI5453110.1"/>
    <property type="molecule type" value="Genomic_DNA"/>
</dbReference>
<protein>
    <recommendedName>
        <fullName evidence="5">NR LBD domain-containing protein</fullName>
    </recommendedName>
</protein>
<dbReference type="AlphaFoldDB" id="A0A9P1IVQ2"/>
<dbReference type="Gene3D" id="1.10.565.10">
    <property type="entry name" value="Retinoid X Receptor"/>
    <property type="match status" value="1"/>
</dbReference>
<gene>
    <name evidence="6" type="ORF">CAMP_LOCUS15747</name>
</gene>
<keyword evidence="2" id="KW-0805">Transcription regulation</keyword>
<comment type="similarity">
    <text evidence="1">Belongs to the nuclear hormone receptor family.</text>
</comment>
<dbReference type="SUPFAM" id="SSF48508">
    <property type="entry name" value="Nuclear receptor ligand-binding domain"/>
    <property type="match status" value="1"/>
</dbReference>
<keyword evidence="4" id="KW-0675">Receptor</keyword>
<evidence type="ECO:0000259" key="5">
    <source>
        <dbReference type="PROSITE" id="PS51843"/>
    </source>
</evidence>
<dbReference type="Pfam" id="PF00104">
    <property type="entry name" value="Hormone_recep"/>
    <property type="match status" value="1"/>
</dbReference>
<dbReference type="Proteomes" id="UP001152747">
    <property type="component" value="Unassembled WGS sequence"/>
</dbReference>
<dbReference type="PROSITE" id="PS51843">
    <property type="entry name" value="NR_LBD"/>
    <property type="match status" value="1"/>
</dbReference>
<keyword evidence="3" id="KW-0804">Transcription</keyword>
<accession>A0A9P1IVQ2</accession>
<dbReference type="InterPro" id="IPR000536">
    <property type="entry name" value="Nucl_hrmn_rcpt_lig-bd"/>
</dbReference>
<dbReference type="PANTHER" id="PTHR45886">
    <property type="entry name" value="NUCLEAR HORMONE RECEPTOR FAMILY-RELATED-RELATED"/>
    <property type="match status" value="1"/>
</dbReference>
<dbReference type="InterPro" id="IPR035500">
    <property type="entry name" value="NHR-like_dom_sf"/>
</dbReference>
<comment type="caution">
    <text evidence="6">The sequence shown here is derived from an EMBL/GenBank/DDBJ whole genome shotgun (WGS) entry which is preliminary data.</text>
</comment>
<proteinExistence type="inferred from homology"/>
<evidence type="ECO:0000256" key="3">
    <source>
        <dbReference type="ARBA" id="ARBA00023163"/>
    </source>
</evidence>
<organism evidence="6 7">
    <name type="scientific">Caenorhabditis angaria</name>
    <dbReference type="NCBI Taxonomy" id="860376"/>
    <lineage>
        <taxon>Eukaryota</taxon>
        <taxon>Metazoa</taxon>
        <taxon>Ecdysozoa</taxon>
        <taxon>Nematoda</taxon>
        <taxon>Chromadorea</taxon>
        <taxon>Rhabditida</taxon>
        <taxon>Rhabditina</taxon>
        <taxon>Rhabditomorpha</taxon>
        <taxon>Rhabditoidea</taxon>
        <taxon>Rhabditidae</taxon>
        <taxon>Peloderinae</taxon>
        <taxon>Caenorhabditis</taxon>
    </lineage>
</organism>
<dbReference type="SMART" id="SM00430">
    <property type="entry name" value="HOLI"/>
    <property type="match status" value="1"/>
</dbReference>
<evidence type="ECO:0000313" key="7">
    <source>
        <dbReference type="Proteomes" id="UP001152747"/>
    </source>
</evidence>